<evidence type="ECO:0000313" key="4">
    <source>
        <dbReference type="Proteomes" id="UP000266723"/>
    </source>
</evidence>
<evidence type="ECO:0000256" key="2">
    <source>
        <dbReference type="ARBA" id="ARBA00023180"/>
    </source>
</evidence>
<evidence type="ECO:0000313" key="3">
    <source>
        <dbReference type="EMBL" id="KAF3533630.1"/>
    </source>
</evidence>
<gene>
    <name evidence="3" type="ORF">DY000_02040322</name>
</gene>
<dbReference type="Pfam" id="PF00657">
    <property type="entry name" value="Lipase_GDSL"/>
    <property type="match status" value="1"/>
</dbReference>
<dbReference type="Gene3D" id="3.40.50.1110">
    <property type="entry name" value="SGNH hydrolase"/>
    <property type="match status" value="1"/>
</dbReference>
<protein>
    <submittedName>
        <fullName evidence="3">Uncharacterized protein</fullName>
    </submittedName>
</protein>
<sequence length="147" mass="16740">MFAKLVDQAGLEFNRIMEDTVEQRCETYGCTRTSGNWMLDFNHVVGCRRRLRQSKMSKYPNPTIVYADYWNAYRAVIKNPSKYDISAKFKACCGIGEPYNFQVFETCGSASATACKEPSQYINWDGVHLTEGMYKGMANTFLGVSFT</sequence>
<dbReference type="PANTHER" id="PTHR22835:SF557">
    <property type="entry name" value="LIPASE_HYDROLASE FAMILY PROTEIN, PUTATIVE, EXPRESSED-RELATED"/>
    <property type="match status" value="1"/>
</dbReference>
<name>A0ABQ7BP29_BRACR</name>
<dbReference type="InterPro" id="IPR001087">
    <property type="entry name" value="GDSL"/>
</dbReference>
<keyword evidence="4" id="KW-1185">Reference proteome</keyword>
<dbReference type="PANTHER" id="PTHR22835">
    <property type="entry name" value="ZINC FINGER FYVE DOMAIN CONTAINING PROTEIN"/>
    <property type="match status" value="1"/>
</dbReference>
<keyword evidence="2" id="KW-0325">Glycoprotein</keyword>
<dbReference type="EMBL" id="QGKV02001507">
    <property type="protein sequence ID" value="KAF3533630.1"/>
    <property type="molecule type" value="Genomic_DNA"/>
</dbReference>
<reference evidence="3 4" key="1">
    <citation type="journal article" date="2020" name="BMC Genomics">
        <title>Intraspecific diversification of the crop wild relative Brassica cretica Lam. using demographic model selection.</title>
        <authorList>
            <person name="Kioukis A."/>
            <person name="Michalopoulou V.A."/>
            <person name="Briers L."/>
            <person name="Pirintsos S."/>
            <person name="Studholme D.J."/>
            <person name="Pavlidis P."/>
            <person name="Sarris P.F."/>
        </authorList>
    </citation>
    <scope>NUCLEOTIDE SEQUENCE [LARGE SCALE GENOMIC DNA]</scope>
    <source>
        <strain evidence="4">cv. PFS-1207/04</strain>
    </source>
</reference>
<proteinExistence type="inferred from homology"/>
<dbReference type="Proteomes" id="UP000266723">
    <property type="component" value="Unassembled WGS sequence"/>
</dbReference>
<evidence type="ECO:0000256" key="1">
    <source>
        <dbReference type="ARBA" id="ARBA00008668"/>
    </source>
</evidence>
<comment type="similarity">
    <text evidence="1">Belongs to the 'GDSL' lipolytic enzyme family.</text>
</comment>
<accession>A0ABQ7BP29</accession>
<organism evidence="3 4">
    <name type="scientific">Brassica cretica</name>
    <name type="common">Mustard</name>
    <dbReference type="NCBI Taxonomy" id="69181"/>
    <lineage>
        <taxon>Eukaryota</taxon>
        <taxon>Viridiplantae</taxon>
        <taxon>Streptophyta</taxon>
        <taxon>Embryophyta</taxon>
        <taxon>Tracheophyta</taxon>
        <taxon>Spermatophyta</taxon>
        <taxon>Magnoliopsida</taxon>
        <taxon>eudicotyledons</taxon>
        <taxon>Gunneridae</taxon>
        <taxon>Pentapetalae</taxon>
        <taxon>rosids</taxon>
        <taxon>malvids</taxon>
        <taxon>Brassicales</taxon>
        <taxon>Brassicaceae</taxon>
        <taxon>Brassiceae</taxon>
        <taxon>Brassica</taxon>
    </lineage>
</organism>
<dbReference type="InterPro" id="IPR036514">
    <property type="entry name" value="SGNH_hydro_sf"/>
</dbReference>
<comment type="caution">
    <text evidence="3">The sequence shown here is derived from an EMBL/GenBank/DDBJ whole genome shotgun (WGS) entry which is preliminary data.</text>
</comment>